<evidence type="ECO:0000313" key="5">
    <source>
        <dbReference type="EMBL" id="KRT58487.1"/>
    </source>
</evidence>
<keyword evidence="7" id="KW-1185">Reference proteome</keyword>
<dbReference type="AlphaFoldDB" id="A0A0T5Z6E0"/>
<dbReference type="OrthoDB" id="9790252at2"/>
<dbReference type="InterPro" id="IPR001387">
    <property type="entry name" value="Cro/C1-type_HTH"/>
</dbReference>
<accession>A0A0T5Z6E0</accession>
<reference evidence="6 7" key="1">
    <citation type="submission" date="2015-11" db="EMBL/GenBank/DDBJ databases">
        <title>The genome of Candidatus Endoriftia persephone in Ridgeia piscesae and population structure of the North Eastern Pacific vestimentiferan symbionts.</title>
        <authorList>
            <person name="Perez M."/>
            <person name="Juniper K.S."/>
        </authorList>
    </citation>
    <scope>NUCLEOTIDE SEQUENCE [LARGE SCALE GENOMIC DNA]</scope>
    <source>
        <strain evidence="5">Ind10</strain>
        <strain evidence="4">Ind11</strain>
    </source>
</reference>
<dbReference type="GO" id="GO:0003677">
    <property type="term" value="F:DNA binding"/>
    <property type="evidence" value="ECO:0007669"/>
    <property type="project" value="InterPro"/>
</dbReference>
<dbReference type="RefSeq" id="WP_057955256.1">
    <property type="nucleotide sequence ID" value="NZ_KQ556873.1"/>
</dbReference>
<keyword evidence="2" id="KW-0812">Transmembrane</keyword>
<dbReference type="Proteomes" id="UP000051276">
    <property type="component" value="Unassembled WGS sequence"/>
</dbReference>
<dbReference type="InterPro" id="IPR025194">
    <property type="entry name" value="RodZ-like_C"/>
</dbReference>
<protein>
    <submittedName>
        <fullName evidence="4">Cytoskeletal protein RodZ</fullName>
    </submittedName>
    <submittedName>
        <fullName evidence="5">Cytoskeleton protein RodZ</fullName>
    </submittedName>
</protein>
<proteinExistence type="predicted"/>
<dbReference type="PANTHER" id="PTHR34475">
    <property type="match status" value="1"/>
</dbReference>
<dbReference type="SMART" id="SM00530">
    <property type="entry name" value="HTH_XRE"/>
    <property type="match status" value="1"/>
</dbReference>
<dbReference type="SUPFAM" id="SSF47413">
    <property type="entry name" value="lambda repressor-like DNA-binding domains"/>
    <property type="match status" value="1"/>
</dbReference>
<dbReference type="InterPro" id="IPR050400">
    <property type="entry name" value="Bact_Cytoskel_RodZ"/>
</dbReference>
<feature type="region of interest" description="Disordered" evidence="1">
    <location>
        <begin position="157"/>
        <end position="181"/>
    </location>
</feature>
<dbReference type="CDD" id="cd00093">
    <property type="entry name" value="HTH_XRE"/>
    <property type="match status" value="1"/>
</dbReference>
<evidence type="ECO:0000313" key="6">
    <source>
        <dbReference type="Proteomes" id="UP000051276"/>
    </source>
</evidence>
<organism evidence="5 6">
    <name type="scientific">endosymbiont of Ridgeia piscesae</name>
    <dbReference type="NCBI Taxonomy" id="54398"/>
    <lineage>
        <taxon>Bacteria</taxon>
        <taxon>Pseudomonadati</taxon>
        <taxon>Pseudomonadota</taxon>
        <taxon>Gammaproteobacteria</taxon>
        <taxon>sulfur-oxidizing symbionts</taxon>
    </lineage>
</organism>
<dbReference type="Pfam" id="PF13464">
    <property type="entry name" value="RodZ_C"/>
    <property type="match status" value="1"/>
</dbReference>
<feature type="transmembrane region" description="Helical" evidence="2">
    <location>
        <begin position="117"/>
        <end position="138"/>
    </location>
</feature>
<evidence type="ECO:0000313" key="4">
    <source>
        <dbReference type="EMBL" id="KRT54646.1"/>
    </source>
</evidence>
<dbReference type="EMBL" id="LMXI01000340">
    <property type="protein sequence ID" value="KRT58487.1"/>
    <property type="molecule type" value="Genomic_DNA"/>
</dbReference>
<feature type="region of interest" description="Disordered" evidence="1">
    <location>
        <begin position="1"/>
        <end position="24"/>
    </location>
</feature>
<sequence length="356" mass="38816">MSVLSTKDAEQMGADQPIEGPGSRLRKEREALGIDQMKLAAQLHLSETMIEALEWDDYEVLPSPVFVQGYLKNYARILGVPEHEVIDAYRALAPLPEEARALNGNRKVLKEMRSNHGGVRIVTWVIVIALLLLLAIWWQGEQELHDMSTADQATLQESMLEESEAAPDNPGLSLPPPLEVTPEEITPATEIESPTPQDEAAVAEPPPLTQTLTEETGQVGALEPVGAAAEIAAEQRAEVVVEALQEAAPTTSNAVEAEESVEVEAAPAEPGSAFPSVVIEFNDSCWAEIRDASGRTRLIGNMKVGDRRVLGNWPAPYRVLFGNAAAVNMSINGDTFDLEPHTRRNVARFRFDPADY</sequence>
<dbReference type="InterPro" id="IPR010982">
    <property type="entry name" value="Lambda_DNA-bd_dom_sf"/>
</dbReference>
<dbReference type="STRING" id="54398.Ga0074115_10857"/>
<dbReference type="Proteomes" id="UP000051634">
    <property type="component" value="Unassembled WGS sequence"/>
</dbReference>
<comment type="caution">
    <text evidence="5">The sequence shown here is derived from an EMBL/GenBank/DDBJ whole genome shotgun (WGS) entry which is preliminary data.</text>
</comment>
<dbReference type="Pfam" id="PF13413">
    <property type="entry name" value="HTH_25"/>
    <property type="match status" value="1"/>
</dbReference>
<keyword evidence="2" id="KW-1133">Transmembrane helix</keyword>
<dbReference type="PANTHER" id="PTHR34475:SF1">
    <property type="entry name" value="CYTOSKELETON PROTEIN RODZ"/>
    <property type="match status" value="1"/>
</dbReference>
<keyword evidence="2" id="KW-0472">Membrane</keyword>
<evidence type="ECO:0000259" key="3">
    <source>
        <dbReference type="SMART" id="SM00530"/>
    </source>
</evidence>
<dbReference type="Gene3D" id="1.10.260.40">
    <property type="entry name" value="lambda repressor-like DNA-binding domains"/>
    <property type="match status" value="1"/>
</dbReference>
<dbReference type="EMBL" id="LDXT01000089">
    <property type="protein sequence ID" value="KRT54646.1"/>
    <property type="molecule type" value="Genomic_DNA"/>
</dbReference>
<evidence type="ECO:0000256" key="1">
    <source>
        <dbReference type="SAM" id="MobiDB-lite"/>
    </source>
</evidence>
<name>A0A0T5Z6E0_9GAMM</name>
<gene>
    <name evidence="4" type="ORF">Ga0074115_10857</name>
    <name evidence="5" type="ORF">Ga0076813_13549</name>
</gene>
<feature type="domain" description="HTH cro/C1-type" evidence="3">
    <location>
        <begin position="24"/>
        <end position="85"/>
    </location>
</feature>
<evidence type="ECO:0000313" key="7">
    <source>
        <dbReference type="Proteomes" id="UP000051634"/>
    </source>
</evidence>
<evidence type="ECO:0000256" key="2">
    <source>
        <dbReference type="SAM" id="Phobius"/>
    </source>
</evidence>